<dbReference type="AlphaFoldDB" id="A0A930V9V3"/>
<comment type="similarity">
    <text evidence="1">Belongs to the UPF0098 family.</text>
</comment>
<dbReference type="InterPro" id="IPR008914">
    <property type="entry name" value="PEBP"/>
</dbReference>
<dbReference type="InterPro" id="IPR036610">
    <property type="entry name" value="PEBP-like_sf"/>
</dbReference>
<dbReference type="CDD" id="cd00865">
    <property type="entry name" value="PEBP_bact_arch"/>
    <property type="match status" value="1"/>
</dbReference>
<gene>
    <name evidence="3" type="ORF">ISU07_05645</name>
</gene>
<dbReference type="Pfam" id="PF01161">
    <property type="entry name" value="PBP"/>
    <property type="match status" value="1"/>
</dbReference>
<name>A0A930V9V3_9ACTN</name>
<proteinExistence type="inferred from homology"/>
<evidence type="ECO:0000313" key="3">
    <source>
        <dbReference type="EMBL" id="MBF4762602.1"/>
    </source>
</evidence>
<dbReference type="InterPro" id="IPR005247">
    <property type="entry name" value="YbhB_YbcL/LppC-like"/>
</dbReference>
<dbReference type="Gene3D" id="3.90.280.10">
    <property type="entry name" value="PEBP-like"/>
    <property type="match status" value="1"/>
</dbReference>
<dbReference type="SUPFAM" id="SSF49777">
    <property type="entry name" value="PEBP-like"/>
    <property type="match status" value="1"/>
</dbReference>
<evidence type="ECO:0000313" key="4">
    <source>
        <dbReference type="Proteomes" id="UP000640489"/>
    </source>
</evidence>
<organism evidence="3 4">
    <name type="scientific">Nocardioides islandensis</name>
    <dbReference type="NCBI Taxonomy" id="433663"/>
    <lineage>
        <taxon>Bacteria</taxon>
        <taxon>Bacillati</taxon>
        <taxon>Actinomycetota</taxon>
        <taxon>Actinomycetes</taxon>
        <taxon>Propionibacteriales</taxon>
        <taxon>Nocardioidaceae</taxon>
        <taxon>Nocardioides</taxon>
    </lineage>
</organism>
<sequence length="146" mass="14588">MTVASTAFGEGEAIPQRYTCDGDEVSPPLAWSGVPDGAAALALVVDDPDAPSGTFTHWVVLDIPVGTTSSDEGGVPAGGVQTTSSAGDAVYAGPCPPGGTHHYRFTVVALDAETGLGDGASLDDALEAVDEHAVARGTLTGTYTRG</sequence>
<dbReference type="EMBL" id="JADKPN010000002">
    <property type="protein sequence ID" value="MBF4762602.1"/>
    <property type="molecule type" value="Genomic_DNA"/>
</dbReference>
<feature type="region of interest" description="Disordered" evidence="2">
    <location>
        <begin position="68"/>
        <end position="88"/>
    </location>
</feature>
<dbReference type="NCBIfam" id="TIGR00481">
    <property type="entry name" value="YbhB/YbcL family Raf kinase inhibitor-like protein"/>
    <property type="match status" value="1"/>
</dbReference>
<reference evidence="3" key="1">
    <citation type="submission" date="2020-11" db="EMBL/GenBank/DDBJ databases">
        <title>Nocardioides sp. nov., isolated from Soil of Cynanchum wilfordii Hemsley rhizosphere.</title>
        <authorList>
            <person name="Lee J.-S."/>
            <person name="Suh M.K."/>
            <person name="Kim J.-S."/>
        </authorList>
    </citation>
    <scope>NUCLEOTIDE SEQUENCE</scope>
    <source>
        <strain evidence="3">KCTC 19275</strain>
    </source>
</reference>
<keyword evidence="4" id="KW-1185">Reference proteome</keyword>
<comment type="caution">
    <text evidence="3">The sequence shown here is derived from an EMBL/GenBank/DDBJ whole genome shotgun (WGS) entry which is preliminary data.</text>
</comment>
<evidence type="ECO:0000256" key="2">
    <source>
        <dbReference type="SAM" id="MobiDB-lite"/>
    </source>
</evidence>
<accession>A0A930V9V3</accession>
<dbReference type="PANTHER" id="PTHR30289">
    <property type="entry name" value="UNCHARACTERIZED PROTEIN YBCL-RELATED"/>
    <property type="match status" value="1"/>
</dbReference>
<evidence type="ECO:0000256" key="1">
    <source>
        <dbReference type="ARBA" id="ARBA00007120"/>
    </source>
</evidence>
<dbReference type="Proteomes" id="UP000640489">
    <property type="component" value="Unassembled WGS sequence"/>
</dbReference>
<dbReference type="PANTHER" id="PTHR30289:SF1">
    <property type="entry name" value="PEBP (PHOSPHATIDYLETHANOLAMINE-BINDING PROTEIN) FAMILY PROTEIN"/>
    <property type="match status" value="1"/>
</dbReference>
<protein>
    <submittedName>
        <fullName evidence="3">YbhB/YbcL family Raf kinase inhibitor-like protein</fullName>
    </submittedName>
</protein>